<proteinExistence type="predicted"/>
<keyword evidence="2" id="KW-1185">Reference proteome</keyword>
<name>A0ABQ9E385_TEGGR</name>
<comment type="caution">
    <text evidence="1">The sequence shown here is derived from an EMBL/GenBank/DDBJ whole genome shotgun (WGS) entry which is preliminary data.</text>
</comment>
<sequence>MIKLQSQKQIWIYLHYFNCVNKELSIQIYNVWFRELRLRTAGSAKLWRGNMGENKVSVTHSLVW</sequence>
<dbReference type="Proteomes" id="UP001217089">
    <property type="component" value="Unassembled WGS sequence"/>
</dbReference>
<protein>
    <submittedName>
        <fullName evidence="1">Uncharacterized protein</fullName>
    </submittedName>
</protein>
<accession>A0ABQ9E385</accession>
<reference evidence="1 2" key="1">
    <citation type="submission" date="2022-12" db="EMBL/GenBank/DDBJ databases">
        <title>Chromosome-level genome of Tegillarca granosa.</title>
        <authorList>
            <person name="Kim J."/>
        </authorList>
    </citation>
    <scope>NUCLEOTIDE SEQUENCE [LARGE SCALE GENOMIC DNA]</scope>
    <source>
        <strain evidence="1">Teg-2019</strain>
        <tissue evidence="1">Adductor muscle</tissue>
    </source>
</reference>
<evidence type="ECO:0000313" key="1">
    <source>
        <dbReference type="EMBL" id="KAJ8298047.1"/>
    </source>
</evidence>
<gene>
    <name evidence="1" type="ORF">KUTeg_024578</name>
</gene>
<evidence type="ECO:0000313" key="2">
    <source>
        <dbReference type="Proteomes" id="UP001217089"/>
    </source>
</evidence>
<dbReference type="EMBL" id="JARBDR010000923">
    <property type="protein sequence ID" value="KAJ8298047.1"/>
    <property type="molecule type" value="Genomic_DNA"/>
</dbReference>
<organism evidence="1 2">
    <name type="scientific">Tegillarca granosa</name>
    <name type="common">Malaysian cockle</name>
    <name type="synonym">Anadara granosa</name>
    <dbReference type="NCBI Taxonomy" id="220873"/>
    <lineage>
        <taxon>Eukaryota</taxon>
        <taxon>Metazoa</taxon>
        <taxon>Spiralia</taxon>
        <taxon>Lophotrochozoa</taxon>
        <taxon>Mollusca</taxon>
        <taxon>Bivalvia</taxon>
        <taxon>Autobranchia</taxon>
        <taxon>Pteriomorphia</taxon>
        <taxon>Arcoida</taxon>
        <taxon>Arcoidea</taxon>
        <taxon>Arcidae</taxon>
        <taxon>Tegillarca</taxon>
    </lineage>
</organism>